<evidence type="ECO:0000313" key="7">
    <source>
        <dbReference type="Proteomes" id="UP001597497"/>
    </source>
</evidence>
<sequence>MNQLELIGRVATEYLRRQLQNSQSEEGIARFLLDRLTGDQVTYICKTISQDTTLVSTMVIKVPRKLVEGGGLSSDMVTDEKTTYWRNASCDKPAILLANTNDDQGQSLRDIARVGAADLKSQPDIWVQVASSDLPLSDDQKRHWQQALKGLQEANECSLEEFSEFTVKVRETIAENGIPVVRALGWALPALRIPRDSYFFDGIPENALGHASKWKKFFTDAYNKRACYLYKQHPNRQIIENNEIRDSYDKVKSQIDPSVQPIMELFIESNVSWSTASDNLSELEWETDKVNLLFFELKPMKINLAEKTRQLFDDEFPDTLMDEEIIYLDNLNELFKKKKAKEATEEDKEFYDKHRHNLETEKALKAEWDRFVYGKAIECTDFLVGLLEATERLFAQCDSFIGKKTLRIRTQKTTSKKAWLDINEDVGLAFCNAYRGLEKLTNWQVNWETYHLFKYDQLVLESRQKKGFKKNTSTAKAAIQIAFYIELSYLDLQGSKQKNEVKLVWQGNPNEIGLELHDDLRRLADNPFSYSSVSQNPVSKKGKLQGLSLSDVGTIQAVFGQDRGSLVGVYAKTTDLQKTVLNNLKKLLEDARLTQNDYETLKEAWANFSTKYKQSINDWLIDGISSDSMIEQSELYDKFLRVLQEHALGDMNRVQIAQPVMDIGNVRVDGEKNKPMTIVTPWHPMRMAAKVVKARQVIGLINYLLTSDQIDFGDQRLFFTDLKEEIVSPYYPEVAIGYKGLEPVLLSITDAKNDYTLMESPVRTEEEVQTNEDPKEASSKLLSLVERYLDLQPHEKTNLSLVLYNCDSTRLPETIVNSLAAMHEIEDEIRCQVILRHRDTNKLNELYMKMIESADSDADSFVASEVTRDFMARLRVGVMAHEATVTDPKEGKLADIVFLQDVISRQANLEWDEVQVRQMPELLNHYPPRWAKRRSTAKDELKSTVYLTCPSQPSVGWAYLTSVYSVVKGKDVNPGAFYLPARQISFQNDKVKAIFDEAHKLGEWVVNYDELLERRQLRNLGVKVIKYQHNKSHGSNVVVSSKSQLNLLHVLVKRRLNALGLGLSESELVQLTERYIEDANAISGDIVLRAAKRGVFAGELIGVVLSKMILQSEMETEQAVGWFFLDDYASWLGQKEEQIADILALAPKMVENKPRLQVFVSEAKYVDAKGVSEARKNSSKQLRDTVSRMHNALFGDPGRLDRDLWLSRFSDMLNDGIELAPNSPFTVEELREGIRAGEIPIEIKGYSHVFISTFPDTSLDSERNPITNAKNSHQEVFTRDLVRELVLAYHQGKSIIEIREKLDDSKPWELSDATLPAPRINFVAASNNGLATGQSNTPNNSDDDQIELNFVRDETQGENEGADPLNKGKATESVDPEGMEAIVKMSGEIPWANAQLATWILQNAQSTEETSEDQSWVSEIVNKLRMALISYNLQAKVIGHRLTPNAVVIRLKGSDQLKVDDIDKRRSILLTTHALDVINIMARPGEIIVSLARPHRQSISLADVWKVRKVQNNASGLNMSFVIGVKEIDGELLYLNLGGEFEGGAQHAPHTLIAGATGSGKSVLLQNLILDICVTNSKNLAHIYLIDPKYGVDYMHLEDIPHLVEGIIDDQNKATQILEDLVGEMNDRYLKFKEFKVNNLKDYNSKVADAEKLPLIFLIHDEFAEWMLVDEYKSAVSSIVQRLGVKARAAGIHLIFAAQRPDANVLPVQLRDNLGNRLILRVESVGTSEISLGEKGAEKLLGKGHLAARLQGESGLIFGQVPFLSIENLNNVTGLISNHN</sequence>
<dbReference type="PANTHER" id="PTHR22683:SF41">
    <property type="entry name" value="DNA TRANSLOCASE FTSK"/>
    <property type="match status" value="1"/>
</dbReference>
<dbReference type="InterPro" id="IPR002543">
    <property type="entry name" value="FtsK_dom"/>
</dbReference>
<evidence type="ECO:0000313" key="6">
    <source>
        <dbReference type="EMBL" id="MFD2670966.1"/>
    </source>
</evidence>
<evidence type="ECO:0000256" key="1">
    <source>
        <dbReference type="ARBA" id="ARBA00004141"/>
    </source>
</evidence>
<dbReference type="Pfam" id="PF01580">
    <property type="entry name" value="FtsK_SpoIIIE"/>
    <property type="match status" value="1"/>
</dbReference>
<dbReference type="CDD" id="cd01127">
    <property type="entry name" value="TrwB_TraG_TraD_VirD4"/>
    <property type="match status" value="1"/>
</dbReference>
<dbReference type="RefSeq" id="WP_379928387.1">
    <property type="nucleotide sequence ID" value="NZ_JBHUMM010000007.1"/>
</dbReference>
<evidence type="ECO:0000259" key="5">
    <source>
        <dbReference type="PROSITE" id="PS50901"/>
    </source>
</evidence>
<evidence type="ECO:0000256" key="2">
    <source>
        <dbReference type="ARBA" id="ARBA00022741"/>
    </source>
</evidence>
<dbReference type="Proteomes" id="UP001597497">
    <property type="component" value="Unassembled WGS sequence"/>
</dbReference>
<dbReference type="PANTHER" id="PTHR22683">
    <property type="entry name" value="SPORULATION PROTEIN RELATED"/>
    <property type="match status" value="1"/>
</dbReference>
<dbReference type="InterPro" id="IPR027417">
    <property type="entry name" value="P-loop_NTPase"/>
</dbReference>
<dbReference type="PROSITE" id="PS50901">
    <property type="entry name" value="FTSK"/>
    <property type="match status" value="1"/>
</dbReference>
<reference evidence="7" key="1">
    <citation type="journal article" date="2019" name="Int. J. Syst. Evol. Microbiol.">
        <title>The Global Catalogue of Microorganisms (GCM) 10K type strain sequencing project: providing services to taxonomists for standard genome sequencing and annotation.</title>
        <authorList>
            <consortium name="The Broad Institute Genomics Platform"/>
            <consortium name="The Broad Institute Genome Sequencing Center for Infectious Disease"/>
            <person name="Wu L."/>
            <person name="Ma J."/>
        </authorList>
    </citation>
    <scope>NUCLEOTIDE SEQUENCE [LARGE SCALE GENOMIC DNA]</scope>
    <source>
        <strain evidence="7">KCTC 33676</strain>
    </source>
</reference>
<feature type="binding site" evidence="4">
    <location>
        <begin position="1555"/>
        <end position="1562"/>
    </location>
    <ligand>
        <name>ATP</name>
        <dbReference type="ChEBI" id="CHEBI:30616"/>
    </ligand>
</feature>
<keyword evidence="3 4" id="KW-0067">ATP-binding</keyword>
<comment type="caution">
    <text evidence="6">The sequence shown here is derived from an EMBL/GenBank/DDBJ whole genome shotgun (WGS) entry which is preliminary data.</text>
</comment>
<keyword evidence="7" id="KW-1185">Reference proteome</keyword>
<dbReference type="SUPFAM" id="SSF52540">
    <property type="entry name" value="P-loop containing nucleoside triphosphate hydrolases"/>
    <property type="match status" value="1"/>
</dbReference>
<comment type="subcellular location">
    <subcellularLocation>
        <location evidence="1">Membrane</location>
        <topology evidence="1">Multi-pass membrane protein</topology>
    </subcellularLocation>
</comment>
<gene>
    <name evidence="6" type="ORF">ACFSUC_05005</name>
</gene>
<dbReference type="Gene3D" id="3.40.50.300">
    <property type="entry name" value="P-loop containing nucleotide triphosphate hydrolases"/>
    <property type="match status" value="1"/>
</dbReference>
<organism evidence="6 7">
    <name type="scientific">Marinicrinis sediminis</name>
    <dbReference type="NCBI Taxonomy" id="1652465"/>
    <lineage>
        <taxon>Bacteria</taxon>
        <taxon>Bacillati</taxon>
        <taxon>Bacillota</taxon>
        <taxon>Bacilli</taxon>
        <taxon>Bacillales</taxon>
        <taxon>Paenibacillaceae</taxon>
    </lineage>
</organism>
<dbReference type="InterPro" id="IPR050206">
    <property type="entry name" value="FtsK/SpoIIIE/SftA"/>
</dbReference>
<protein>
    <submittedName>
        <fullName evidence="6">FtsK/SpoIIIE domain-containing protein</fullName>
    </submittedName>
</protein>
<evidence type="ECO:0000256" key="3">
    <source>
        <dbReference type="ARBA" id="ARBA00022840"/>
    </source>
</evidence>
<proteinExistence type="predicted"/>
<accession>A0ABW5R7I0</accession>
<keyword evidence="2 4" id="KW-0547">Nucleotide-binding</keyword>
<dbReference type="EMBL" id="JBHUMM010000007">
    <property type="protein sequence ID" value="MFD2670966.1"/>
    <property type="molecule type" value="Genomic_DNA"/>
</dbReference>
<evidence type="ECO:0000256" key="4">
    <source>
        <dbReference type="PROSITE-ProRule" id="PRU00289"/>
    </source>
</evidence>
<name>A0ABW5R7I0_9BACL</name>
<feature type="domain" description="FtsK" evidence="5">
    <location>
        <begin position="1530"/>
        <end position="1729"/>
    </location>
</feature>